<dbReference type="Pfam" id="PF01513">
    <property type="entry name" value="NAD_kinase"/>
    <property type="match status" value="1"/>
</dbReference>
<feature type="binding site" evidence="8">
    <location>
        <begin position="45"/>
        <end position="46"/>
    </location>
    <ligand>
        <name>NAD(+)</name>
        <dbReference type="ChEBI" id="CHEBI:57540"/>
    </ligand>
</feature>
<evidence type="ECO:0000256" key="1">
    <source>
        <dbReference type="ARBA" id="ARBA00022679"/>
    </source>
</evidence>
<dbReference type="Pfam" id="PF20143">
    <property type="entry name" value="NAD_kinase_C"/>
    <property type="match status" value="1"/>
</dbReference>
<dbReference type="GO" id="GO:0003951">
    <property type="term" value="F:NAD+ kinase activity"/>
    <property type="evidence" value="ECO:0007669"/>
    <property type="project" value="UniProtKB-UniRule"/>
</dbReference>
<feature type="binding site" evidence="8">
    <location>
        <position position="149"/>
    </location>
    <ligand>
        <name>NAD(+)</name>
        <dbReference type="ChEBI" id="CHEBI:57540"/>
    </ligand>
</feature>
<keyword evidence="6 8" id="KW-0520">NAD</keyword>
<keyword evidence="4 8" id="KW-0067">ATP-binding</keyword>
<dbReference type="GO" id="GO:0051287">
    <property type="term" value="F:NAD binding"/>
    <property type="evidence" value="ECO:0007669"/>
    <property type="project" value="UniProtKB-ARBA"/>
</dbReference>
<dbReference type="PANTHER" id="PTHR20275">
    <property type="entry name" value="NAD KINASE"/>
    <property type="match status" value="1"/>
</dbReference>
<dbReference type="GO" id="GO:0006741">
    <property type="term" value="P:NADP+ biosynthetic process"/>
    <property type="evidence" value="ECO:0007669"/>
    <property type="project" value="UniProtKB-UniRule"/>
</dbReference>
<dbReference type="EC" id="2.7.1.23" evidence="8"/>
<evidence type="ECO:0000313" key="12">
    <source>
        <dbReference type="Proteomes" id="UP001529201"/>
    </source>
</evidence>
<keyword evidence="12" id="KW-1185">Reference proteome</keyword>
<evidence type="ECO:0000256" key="4">
    <source>
        <dbReference type="ARBA" id="ARBA00022840"/>
    </source>
</evidence>
<protein>
    <recommendedName>
        <fullName evidence="8">NAD kinase</fullName>
        <ecNumber evidence="8">2.7.1.23</ecNumber>
    </recommendedName>
    <alternativeName>
        <fullName evidence="8">ATP-dependent NAD kinase</fullName>
    </alternativeName>
</protein>
<evidence type="ECO:0000313" key="10">
    <source>
        <dbReference type="EMBL" id="QEA42076.1"/>
    </source>
</evidence>
<accession>A0A5B8SZB9</accession>
<dbReference type="GO" id="GO:0046872">
    <property type="term" value="F:metal ion binding"/>
    <property type="evidence" value="ECO:0007669"/>
    <property type="project" value="UniProtKB-UniRule"/>
</dbReference>
<dbReference type="Gene3D" id="3.40.50.10330">
    <property type="entry name" value="Probable inorganic polyphosphate/atp-NAD kinase, domain 1"/>
    <property type="match status" value="1"/>
</dbReference>
<dbReference type="InterPro" id="IPR002504">
    <property type="entry name" value="NADK"/>
</dbReference>
<dbReference type="GeneID" id="64344410"/>
<dbReference type="NCBIfam" id="NF003424">
    <property type="entry name" value="PRK04885.1"/>
    <property type="match status" value="1"/>
</dbReference>
<gene>
    <name evidence="8" type="primary">nadK</name>
    <name evidence="10" type="ORF">FGL85_05995</name>
    <name evidence="9" type="ORF">P1N92_02005</name>
</gene>
<feature type="active site" description="Proton acceptor" evidence="8">
    <location>
        <position position="45"/>
    </location>
</feature>
<dbReference type="GO" id="GO:0019674">
    <property type="term" value="P:NAD+ metabolic process"/>
    <property type="evidence" value="ECO:0007669"/>
    <property type="project" value="InterPro"/>
</dbReference>
<dbReference type="Proteomes" id="UP001529201">
    <property type="component" value="Unassembled WGS sequence"/>
</dbReference>
<dbReference type="InterPro" id="IPR016064">
    <property type="entry name" value="NAD/diacylglycerol_kinase_sf"/>
</dbReference>
<evidence type="ECO:0000256" key="3">
    <source>
        <dbReference type="ARBA" id="ARBA00022777"/>
    </source>
</evidence>
<dbReference type="InterPro" id="IPR017438">
    <property type="entry name" value="ATP-NAD_kinase_N"/>
</dbReference>
<dbReference type="KEGG" id="lpse:FGL85_05995"/>
<dbReference type="HAMAP" id="MF_00361">
    <property type="entry name" value="NAD_kinase"/>
    <property type="match status" value="1"/>
</dbReference>
<evidence type="ECO:0000313" key="9">
    <source>
        <dbReference type="EMBL" id="MDG9732890.1"/>
    </source>
</evidence>
<dbReference type="Gene3D" id="2.60.200.30">
    <property type="entry name" value="Probable inorganic polyphosphate/atp-NAD kinase, domain 2"/>
    <property type="match status" value="1"/>
</dbReference>
<evidence type="ECO:0000313" key="11">
    <source>
        <dbReference type="Proteomes" id="UP000321296"/>
    </source>
</evidence>
<dbReference type="PANTHER" id="PTHR20275:SF0">
    <property type="entry name" value="NAD KINASE"/>
    <property type="match status" value="1"/>
</dbReference>
<keyword evidence="1 8" id="KW-0808">Transferase</keyword>
<comment type="caution">
    <text evidence="8">Lacks conserved residue(s) required for the propagation of feature annotation.</text>
</comment>
<reference evidence="9 12" key="2">
    <citation type="submission" date="2023-02" db="EMBL/GenBank/DDBJ databases">
        <title>Antimicrobial susceptibility testing and tentative epidemiological cut-off values for Lactobacillaceae family species intended for ingestion.</title>
        <authorList>
            <person name="Noehr-Meldgaard K."/>
            <person name="Struve C."/>
            <person name="Ingmer H."/>
            <person name="Koza A."/>
            <person name="Al-Nakeeb K."/>
            <person name="Agersoe Y."/>
        </authorList>
    </citation>
    <scope>NUCLEOTIDE SEQUENCE [LARGE SCALE GENOMIC DNA]</scope>
    <source>
        <strain evidence="9 12">DSM 20193</strain>
    </source>
</reference>
<feature type="binding site" evidence="8">
    <location>
        <position position="147"/>
    </location>
    <ligand>
        <name>NAD(+)</name>
        <dbReference type="ChEBI" id="CHEBI:57540"/>
    </ligand>
</feature>
<evidence type="ECO:0000256" key="5">
    <source>
        <dbReference type="ARBA" id="ARBA00022857"/>
    </source>
</evidence>
<comment type="similarity">
    <text evidence="8">Belongs to the NAD kinase family.</text>
</comment>
<evidence type="ECO:0000256" key="2">
    <source>
        <dbReference type="ARBA" id="ARBA00022741"/>
    </source>
</evidence>
<dbReference type="EMBL" id="JARGDN010000002">
    <property type="protein sequence ID" value="MDG9732890.1"/>
    <property type="molecule type" value="Genomic_DNA"/>
</dbReference>
<keyword evidence="3 8" id="KW-0418">Kinase</keyword>
<comment type="catalytic activity">
    <reaction evidence="7 8">
        <text>NAD(+) + ATP = ADP + NADP(+) + H(+)</text>
        <dbReference type="Rhea" id="RHEA:18629"/>
        <dbReference type="ChEBI" id="CHEBI:15378"/>
        <dbReference type="ChEBI" id="CHEBI:30616"/>
        <dbReference type="ChEBI" id="CHEBI:57540"/>
        <dbReference type="ChEBI" id="CHEBI:58349"/>
        <dbReference type="ChEBI" id="CHEBI:456216"/>
        <dbReference type="EC" id="2.7.1.23"/>
    </reaction>
</comment>
<keyword evidence="8" id="KW-0963">Cytoplasm</keyword>
<dbReference type="GO" id="GO:0005524">
    <property type="term" value="F:ATP binding"/>
    <property type="evidence" value="ECO:0007669"/>
    <property type="project" value="UniProtKB-KW"/>
</dbReference>
<reference evidence="10 11" key="1">
    <citation type="submission" date="2019-06" db="EMBL/GenBank/DDBJ databases">
        <title>Genome analyses of bacteria isolated from kimchi.</title>
        <authorList>
            <person name="Lee S."/>
            <person name="Ahn S."/>
            <person name="Roh S."/>
        </authorList>
    </citation>
    <scope>NUCLEOTIDE SEQUENCE [LARGE SCALE GENOMIC DNA]</scope>
    <source>
        <strain evidence="10 11">CBA3630</strain>
    </source>
</reference>
<keyword evidence="2 8" id="KW-0547">Nucleotide-binding</keyword>
<dbReference type="AlphaFoldDB" id="A0A5B8SZB9"/>
<proteinExistence type="inferred from homology"/>
<name>A0A5B8SZB9_LEUPS</name>
<organism evidence="10 11">
    <name type="scientific">Leuconostoc pseudomesenteroides</name>
    <dbReference type="NCBI Taxonomy" id="33968"/>
    <lineage>
        <taxon>Bacteria</taxon>
        <taxon>Bacillati</taxon>
        <taxon>Bacillota</taxon>
        <taxon>Bacilli</taxon>
        <taxon>Lactobacillales</taxon>
        <taxon>Lactobacillaceae</taxon>
        <taxon>Leuconostoc</taxon>
    </lineage>
</organism>
<comment type="cofactor">
    <cofactor evidence="8">
        <name>a divalent metal cation</name>
        <dbReference type="ChEBI" id="CHEBI:60240"/>
    </cofactor>
</comment>
<evidence type="ECO:0000256" key="7">
    <source>
        <dbReference type="ARBA" id="ARBA00047925"/>
    </source>
</evidence>
<sequence>MKYAIFNNEDVSSRVVAKNLALEMRKHGLTVDNEEPDIVVSVGGDGTLLGAFQHYVNQIDHVRFVGLHTGHLGFYTDWLSTELDQLVDSLSHDNGQKVSYPLLELTVIQTTGEKSHYLALNEAVIKQPLGTLVADIYLGGEVFERFRGDGIAVATPTGSTAYNKANGGAVLHPALQAIQMSEIASINNRVFRTLGSPLIVPRDQEIVMRPQSNNFLVMYDQGEIASDHILELRFRVSEKCVHFARYRHVDFWRRVQNAFINDIE</sequence>
<dbReference type="EMBL" id="CP042383">
    <property type="protein sequence ID" value="QEA42076.1"/>
    <property type="molecule type" value="Genomic_DNA"/>
</dbReference>
<comment type="function">
    <text evidence="8">Involved in the regulation of the intracellular balance of NAD and NADP, and is a key enzyme in the biosynthesis of NADP. Catalyzes specifically the phosphorylation on 2'-hydroxyl of the adenosine moiety of NAD to yield NADP.</text>
</comment>
<feature type="binding site" evidence="8">
    <location>
        <position position="184"/>
    </location>
    <ligand>
        <name>NAD(+)</name>
        <dbReference type="ChEBI" id="CHEBI:57540"/>
    </ligand>
</feature>
<dbReference type="Proteomes" id="UP000321296">
    <property type="component" value="Chromosome"/>
</dbReference>
<dbReference type="SUPFAM" id="SSF111331">
    <property type="entry name" value="NAD kinase/diacylglycerol kinase-like"/>
    <property type="match status" value="1"/>
</dbReference>
<evidence type="ECO:0000256" key="8">
    <source>
        <dbReference type="HAMAP-Rule" id="MF_00361"/>
    </source>
</evidence>
<keyword evidence="5 8" id="KW-0521">NADP</keyword>
<evidence type="ECO:0000256" key="6">
    <source>
        <dbReference type="ARBA" id="ARBA00023027"/>
    </source>
</evidence>
<dbReference type="InterPro" id="IPR017437">
    <property type="entry name" value="ATP-NAD_kinase_PpnK-typ_C"/>
</dbReference>
<feature type="binding site" evidence="8">
    <location>
        <begin position="121"/>
        <end position="122"/>
    </location>
    <ligand>
        <name>NAD(+)</name>
        <dbReference type="ChEBI" id="CHEBI:57540"/>
    </ligand>
</feature>
<comment type="subcellular location">
    <subcellularLocation>
        <location evidence="8">Cytoplasm</location>
    </subcellularLocation>
</comment>
<dbReference type="RefSeq" id="WP_010279253.1">
    <property type="nucleotide sequence ID" value="NZ_BMBO01000001.1"/>
</dbReference>
<dbReference type="GO" id="GO:0005737">
    <property type="term" value="C:cytoplasm"/>
    <property type="evidence" value="ECO:0007669"/>
    <property type="project" value="UniProtKB-SubCell"/>
</dbReference>